<evidence type="ECO:0000256" key="1">
    <source>
        <dbReference type="SAM" id="SignalP"/>
    </source>
</evidence>
<dbReference type="AlphaFoldDB" id="A0A0J8BAK4"/>
<gene>
    <name evidence="2" type="ORF">BVRB_7g179740</name>
</gene>
<dbReference type="Proteomes" id="UP000035740">
    <property type="component" value="Unassembled WGS sequence"/>
</dbReference>
<keyword evidence="3" id="KW-1185">Reference proteome</keyword>
<protein>
    <submittedName>
        <fullName evidence="2">Uncharacterized protein</fullName>
    </submittedName>
</protein>
<keyword evidence="1" id="KW-0732">Signal</keyword>
<proteinExistence type="predicted"/>
<sequence length="93" mass="9928">MKKVSTTLLIMILVLSAIFAGAVAGRDMPPDTVYRPQGLLWLLHPLLGLLPLGRPAFPFGPFGPLGGFGFFPGFKKTDKYNGMLNAEAGARAP</sequence>
<name>A0A0J8BAK4_BETVV</name>
<dbReference type="Gramene" id="KMS96993">
    <property type="protein sequence ID" value="KMS96993"/>
    <property type="gene ID" value="BVRB_7g179740"/>
</dbReference>
<feature type="signal peptide" evidence="1">
    <location>
        <begin position="1"/>
        <end position="24"/>
    </location>
</feature>
<accession>A0A0J8BAK4</accession>
<reference evidence="2 3" key="1">
    <citation type="journal article" date="2014" name="Nature">
        <title>The genome of the recently domesticated crop plant sugar beet (Beta vulgaris).</title>
        <authorList>
            <person name="Dohm J.C."/>
            <person name="Minoche A.E."/>
            <person name="Holtgrawe D."/>
            <person name="Capella-Gutierrez S."/>
            <person name="Zakrzewski F."/>
            <person name="Tafer H."/>
            <person name="Rupp O."/>
            <person name="Sorensen T.R."/>
            <person name="Stracke R."/>
            <person name="Reinhardt R."/>
            <person name="Goesmann A."/>
            <person name="Kraft T."/>
            <person name="Schulz B."/>
            <person name="Stadler P.F."/>
            <person name="Schmidt T."/>
            <person name="Gabaldon T."/>
            <person name="Lehrach H."/>
            <person name="Weisshaar B."/>
            <person name="Himmelbauer H."/>
        </authorList>
    </citation>
    <scope>NUCLEOTIDE SEQUENCE [LARGE SCALE GENOMIC DNA]</scope>
    <source>
        <tissue evidence="2">Taproot</tissue>
    </source>
</reference>
<dbReference type="EMBL" id="KQ090346">
    <property type="protein sequence ID" value="KMS96993.1"/>
    <property type="molecule type" value="Genomic_DNA"/>
</dbReference>
<organism evidence="2 3">
    <name type="scientific">Beta vulgaris subsp. vulgaris</name>
    <name type="common">Beet</name>
    <dbReference type="NCBI Taxonomy" id="3555"/>
    <lineage>
        <taxon>Eukaryota</taxon>
        <taxon>Viridiplantae</taxon>
        <taxon>Streptophyta</taxon>
        <taxon>Embryophyta</taxon>
        <taxon>Tracheophyta</taxon>
        <taxon>Spermatophyta</taxon>
        <taxon>Magnoliopsida</taxon>
        <taxon>eudicotyledons</taxon>
        <taxon>Gunneridae</taxon>
        <taxon>Pentapetalae</taxon>
        <taxon>Caryophyllales</taxon>
        <taxon>Chenopodiaceae</taxon>
        <taxon>Betoideae</taxon>
        <taxon>Beta</taxon>
    </lineage>
</organism>
<feature type="chain" id="PRO_5005294697" evidence="1">
    <location>
        <begin position="25"/>
        <end position="93"/>
    </location>
</feature>
<evidence type="ECO:0000313" key="2">
    <source>
        <dbReference type="EMBL" id="KMS96993.1"/>
    </source>
</evidence>
<evidence type="ECO:0000313" key="3">
    <source>
        <dbReference type="Proteomes" id="UP000035740"/>
    </source>
</evidence>